<evidence type="ECO:0000313" key="3">
    <source>
        <dbReference type="Proteomes" id="UP000240739"/>
    </source>
</evidence>
<dbReference type="PROSITE" id="PS51186">
    <property type="entry name" value="GNAT"/>
    <property type="match status" value="1"/>
</dbReference>
<evidence type="ECO:0000313" key="2">
    <source>
        <dbReference type="EMBL" id="PTL54797.1"/>
    </source>
</evidence>
<keyword evidence="3" id="KW-1185">Reference proteome</keyword>
<dbReference type="Pfam" id="PF00583">
    <property type="entry name" value="Acetyltransf_1"/>
    <property type="match status" value="1"/>
</dbReference>
<dbReference type="InterPro" id="IPR000182">
    <property type="entry name" value="GNAT_dom"/>
</dbReference>
<dbReference type="Proteomes" id="UP000240739">
    <property type="component" value="Unassembled WGS sequence"/>
</dbReference>
<comment type="caution">
    <text evidence="2">The sequence shown here is derived from an EMBL/GenBank/DDBJ whole genome shotgun (WGS) entry which is preliminary data.</text>
</comment>
<dbReference type="GO" id="GO:0016747">
    <property type="term" value="F:acyltransferase activity, transferring groups other than amino-acyl groups"/>
    <property type="evidence" value="ECO:0007669"/>
    <property type="project" value="InterPro"/>
</dbReference>
<dbReference type="InterPro" id="IPR016181">
    <property type="entry name" value="Acyl_CoA_acyltransferase"/>
</dbReference>
<dbReference type="Gene3D" id="3.40.630.30">
    <property type="match status" value="1"/>
</dbReference>
<accession>A0A2T4UC66</accession>
<evidence type="ECO:0000259" key="1">
    <source>
        <dbReference type="PROSITE" id="PS51186"/>
    </source>
</evidence>
<sequence>MSGPEPHAVARVARGLRAAALAAKDREDVGPLLLGLHPASDRYYGSVAVPAAGVAPADVDARVLARARDAFAARGRRLRVELVEQDVPGVADALVALGLEVEARVPLLVCAPQDLVAVDPPAGIGIEHIPSSADDEIVHEALQAGRAAFAGAADVTDDEVARVAEIVLDGGLVAARDAFHRVVGSGFAMAPQEGVSEITAIGVDERARGQGLGTALTSAITAAAFAAGVELAVLSPGDERAHGIYARVGYRPLADMVFLTDPA</sequence>
<reference evidence="2 3" key="1">
    <citation type="submission" date="2018-03" db="EMBL/GenBank/DDBJ databases">
        <title>Aquarubrobacter algicola gen. nov., sp. nov., a novel actinobacterium isolated from shallow eutrophic lake during the end of cyanobacterial harmful algal blooms.</title>
        <authorList>
            <person name="Chun S.J."/>
        </authorList>
    </citation>
    <scope>NUCLEOTIDE SEQUENCE [LARGE SCALE GENOMIC DNA]</scope>
    <source>
        <strain evidence="2 3">Seoho-28</strain>
    </source>
</reference>
<protein>
    <recommendedName>
        <fullName evidence="1">N-acetyltransferase domain-containing protein</fullName>
    </recommendedName>
</protein>
<dbReference type="EMBL" id="PYYB01000004">
    <property type="protein sequence ID" value="PTL54797.1"/>
    <property type="molecule type" value="Genomic_DNA"/>
</dbReference>
<dbReference type="AlphaFoldDB" id="A0A2T4UC66"/>
<organism evidence="2 3">
    <name type="scientific">Paraconexibacter algicola</name>
    <dbReference type="NCBI Taxonomy" id="2133960"/>
    <lineage>
        <taxon>Bacteria</taxon>
        <taxon>Bacillati</taxon>
        <taxon>Actinomycetota</taxon>
        <taxon>Thermoleophilia</taxon>
        <taxon>Solirubrobacterales</taxon>
        <taxon>Paraconexibacteraceae</taxon>
        <taxon>Paraconexibacter</taxon>
    </lineage>
</organism>
<dbReference type="CDD" id="cd04301">
    <property type="entry name" value="NAT_SF"/>
    <property type="match status" value="1"/>
</dbReference>
<proteinExistence type="predicted"/>
<gene>
    <name evidence="2" type="ORF">C7Y72_19595</name>
</gene>
<feature type="domain" description="N-acetyltransferase" evidence="1">
    <location>
        <begin position="127"/>
        <end position="263"/>
    </location>
</feature>
<name>A0A2T4UC66_9ACTN</name>
<dbReference type="OrthoDB" id="3814600at2"/>
<dbReference type="RefSeq" id="WP_107570897.1">
    <property type="nucleotide sequence ID" value="NZ_PYYB01000004.1"/>
</dbReference>
<dbReference type="SUPFAM" id="SSF55729">
    <property type="entry name" value="Acyl-CoA N-acyltransferases (Nat)"/>
    <property type="match status" value="1"/>
</dbReference>